<dbReference type="Pfam" id="PF08235">
    <property type="entry name" value="LNS2"/>
    <property type="match status" value="1"/>
</dbReference>
<organism evidence="8 9">
    <name type="scientific">Cnemophilus loriae</name>
    <name type="common">Loria's bird-of-paradise</name>
    <dbReference type="NCBI Taxonomy" id="254448"/>
    <lineage>
        <taxon>Eukaryota</taxon>
        <taxon>Metazoa</taxon>
        <taxon>Chordata</taxon>
        <taxon>Craniata</taxon>
        <taxon>Vertebrata</taxon>
        <taxon>Euteleostomi</taxon>
        <taxon>Archelosauria</taxon>
        <taxon>Archosauria</taxon>
        <taxon>Dinosauria</taxon>
        <taxon>Saurischia</taxon>
        <taxon>Theropoda</taxon>
        <taxon>Coelurosauria</taxon>
        <taxon>Aves</taxon>
        <taxon>Neognathae</taxon>
        <taxon>Neoaves</taxon>
        <taxon>Telluraves</taxon>
        <taxon>Australaves</taxon>
        <taxon>Passeriformes</taxon>
        <taxon>Corvoidea</taxon>
        <taxon>Corvidae</taxon>
        <taxon>Cnemophilus</taxon>
    </lineage>
</organism>
<dbReference type="GO" id="GO:0019432">
    <property type="term" value="P:triglyceride biosynthetic process"/>
    <property type="evidence" value="ECO:0007669"/>
    <property type="project" value="TreeGrafter"/>
</dbReference>
<dbReference type="EMBL" id="VZTF01003064">
    <property type="protein sequence ID" value="NXB03566.1"/>
    <property type="molecule type" value="Genomic_DNA"/>
</dbReference>
<dbReference type="InterPro" id="IPR031315">
    <property type="entry name" value="LNS2/PITP"/>
</dbReference>
<dbReference type="GO" id="GO:0045944">
    <property type="term" value="P:positive regulation of transcription by RNA polymerase II"/>
    <property type="evidence" value="ECO:0007669"/>
    <property type="project" value="TreeGrafter"/>
</dbReference>
<evidence type="ECO:0000313" key="8">
    <source>
        <dbReference type="EMBL" id="NXB03566.1"/>
    </source>
</evidence>
<dbReference type="GO" id="GO:0032869">
    <property type="term" value="P:cellular response to insulin stimulus"/>
    <property type="evidence" value="ECO:0007669"/>
    <property type="project" value="TreeGrafter"/>
</dbReference>
<dbReference type="SUPFAM" id="SSF56784">
    <property type="entry name" value="HAD-like"/>
    <property type="match status" value="1"/>
</dbReference>
<sequence length="829" mass="92507">MNYVGQLAESVFVTVKELYRDLNPATLSGCIDVVVVRQPDNSFKCSPFHVRFGKLGVLRSKEKVVDIEINGEPVDLHMKLGDNGEAFFVEESEEHEGSIPFFLCTSPIFKEQSPQGAVQPSCGLEATSTGVILRKRRRRKRRPKKEVMDSDSDSCDETKSKVTIKEPHKLPAPSTSALSFLLCSDAVSLSFADLLEETGSLQPPEIYPYSDGELLGVDSFMLSHRSSPKSDSELEIKPQESFALGAESHMKWTWGRLPQTIAAAATTVSATLVPVDEATPLVATSEHPGGDSSPSGPQGTPRSVAMLKDILRAVRAKRFLGAYSVPQEKQKGDVSVVPEVQPDVEPFEGATAQRQAGSEGPKSQLERQRRQGERVTGSIKRSLHLGPSDIYVEDLSKLEKKQVALYFPRSDTEQSLRPVTDPSNPLCVQLPSNFPANCPMDSDSMPAVALSLCGGLRGNRQISHEKFMEHMVSYQQFAENPRLVSDPNLVIMINKKYYSWAVAGPIVLSLQAFQRNIPESIIDELVKEKMPKKDRRWWFSWKRREFPAEGVCLQHFVKTLADPFPSLCRQEEKESSSDDHLLHPGDMLTVEAPAQKPLPTYKKSLRLSSEQIGRLNLQDGPNEVAFSVTTQYQGTCRCEATIYLWNWNEKVVISDIDGTITKSDALGQILPQLGKDWTHRGIVKLFHKIHLNGYKFLYCSARAIGMAHITKGYLKWVNEQGCGLPMGPMLLSPSSLLSAFHREVIEKKPEVFKVTCLTDIQKLFATKCPFYAGFGNRPNDVYAYKQVGLPESRIFTVNPKGELIQELTKNQKSTYERLSELVEVFFPPV</sequence>
<dbReference type="GO" id="GO:0005634">
    <property type="term" value="C:nucleus"/>
    <property type="evidence" value="ECO:0007669"/>
    <property type="project" value="TreeGrafter"/>
</dbReference>
<comment type="cofactor">
    <cofactor evidence="2">
        <name>Mg(2+)</name>
        <dbReference type="ChEBI" id="CHEBI:18420"/>
    </cofactor>
</comment>
<feature type="compositionally biased region" description="Basic and acidic residues" evidence="6">
    <location>
        <begin position="364"/>
        <end position="373"/>
    </location>
</feature>
<evidence type="ECO:0000256" key="1">
    <source>
        <dbReference type="ARBA" id="ARBA00001180"/>
    </source>
</evidence>
<dbReference type="GO" id="GO:0003713">
    <property type="term" value="F:transcription coactivator activity"/>
    <property type="evidence" value="ECO:0007669"/>
    <property type="project" value="TreeGrafter"/>
</dbReference>
<feature type="region of interest" description="Disordered" evidence="6">
    <location>
        <begin position="282"/>
        <end position="302"/>
    </location>
</feature>
<evidence type="ECO:0000256" key="5">
    <source>
        <dbReference type="ARBA" id="ARBA00022801"/>
    </source>
</evidence>
<evidence type="ECO:0000256" key="3">
    <source>
        <dbReference type="ARBA" id="ARBA00005476"/>
    </source>
</evidence>
<dbReference type="PANTHER" id="PTHR12181:SF62">
    <property type="entry name" value="PHOSPHATIDATE PHOSPHATASE LPIN3"/>
    <property type="match status" value="1"/>
</dbReference>
<dbReference type="Proteomes" id="UP000517678">
    <property type="component" value="Unassembled WGS sequence"/>
</dbReference>
<dbReference type="Pfam" id="PF04571">
    <property type="entry name" value="Lipin_N"/>
    <property type="match status" value="1"/>
</dbReference>
<feature type="region of interest" description="Disordered" evidence="6">
    <location>
        <begin position="136"/>
        <end position="160"/>
    </location>
</feature>
<evidence type="ECO:0000256" key="2">
    <source>
        <dbReference type="ARBA" id="ARBA00001946"/>
    </source>
</evidence>
<keyword evidence="5" id="KW-0378">Hydrolase</keyword>
<dbReference type="SMART" id="SM00775">
    <property type="entry name" value="LNS2"/>
    <property type="match status" value="1"/>
</dbReference>
<reference evidence="8 9" key="1">
    <citation type="submission" date="2019-09" db="EMBL/GenBank/DDBJ databases">
        <title>Bird 10,000 Genomes (B10K) Project - Family phase.</title>
        <authorList>
            <person name="Zhang G."/>
        </authorList>
    </citation>
    <scope>NUCLEOTIDE SEQUENCE [LARGE SCALE GENOMIC DNA]</scope>
    <source>
        <strain evidence="8">B10K-DU-029-38</strain>
        <tissue evidence="8">Muscle</tissue>
    </source>
</reference>
<dbReference type="EC" id="3.1.3.4" evidence="4"/>
<evidence type="ECO:0000259" key="7">
    <source>
        <dbReference type="SMART" id="SM00775"/>
    </source>
</evidence>
<name>A0A7K8ALG5_9CORV</name>
<dbReference type="GO" id="GO:0008195">
    <property type="term" value="F:phosphatidate phosphatase activity"/>
    <property type="evidence" value="ECO:0007669"/>
    <property type="project" value="UniProtKB-EC"/>
</dbReference>
<dbReference type="InterPro" id="IPR013209">
    <property type="entry name" value="LNS2"/>
</dbReference>
<dbReference type="AlphaFoldDB" id="A0A7K8ALG5"/>
<dbReference type="GO" id="GO:0009062">
    <property type="term" value="P:fatty acid catabolic process"/>
    <property type="evidence" value="ECO:0007669"/>
    <property type="project" value="TreeGrafter"/>
</dbReference>
<gene>
    <name evidence="8" type="primary">Lpin3</name>
    <name evidence="8" type="ORF">CNELOR_R03241</name>
</gene>
<dbReference type="Pfam" id="PF16876">
    <property type="entry name" value="Lipin_mid"/>
    <property type="match status" value="1"/>
</dbReference>
<comment type="caution">
    <text evidence="8">The sequence shown here is derived from an EMBL/GenBank/DDBJ whole genome shotgun (WGS) entry which is preliminary data.</text>
</comment>
<feature type="compositionally biased region" description="Low complexity" evidence="6">
    <location>
        <begin position="285"/>
        <end position="301"/>
    </location>
</feature>
<dbReference type="InterPro" id="IPR036412">
    <property type="entry name" value="HAD-like_sf"/>
</dbReference>
<protein>
    <recommendedName>
        <fullName evidence="4">phosphatidate phosphatase</fullName>
        <ecNumber evidence="4">3.1.3.4</ecNumber>
    </recommendedName>
</protein>
<dbReference type="InterPro" id="IPR031703">
    <property type="entry name" value="Lipin_mid"/>
</dbReference>
<dbReference type="InterPro" id="IPR026058">
    <property type="entry name" value="LIPIN"/>
</dbReference>
<feature type="non-terminal residue" evidence="8">
    <location>
        <position position="1"/>
    </location>
</feature>
<feature type="non-terminal residue" evidence="8">
    <location>
        <position position="829"/>
    </location>
</feature>
<comment type="catalytic activity">
    <reaction evidence="1">
        <text>a 1,2-diacyl-sn-glycero-3-phosphate + H2O = a 1,2-diacyl-sn-glycerol + phosphate</text>
        <dbReference type="Rhea" id="RHEA:27429"/>
        <dbReference type="ChEBI" id="CHEBI:15377"/>
        <dbReference type="ChEBI" id="CHEBI:17815"/>
        <dbReference type="ChEBI" id="CHEBI:43474"/>
        <dbReference type="ChEBI" id="CHEBI:58608"/>
        <dbReference type="EC" id="3.1.3.4"/>
    </reaction>
    <physiologicalReaction direction="left-to-right" evidence="1">
        <dbReference type="Rhea" id="RHEA:27430"/>
    </physiologicalReaction>
</comment>
<dbReference type="InterPro" id="IPR007651">
    <property type="entry name" value="Lipin_N"/>
</dbReference>
<evidence type="ECO:0000313" key="9">
    <source>
        <dbReference type="Proteomes" id="UP000517678"/>
    </source>
</evidence>
<keyword evidence="9" id="KW-1185">Reference proteome</keyword>
<evidence type="ECO:0000256" key="6">
    <source>
        <dbReference type="SAM" id="MobiDB-lite"/>
    </source>
</evidence>
<feature type="domain" description="LNS2/PITP" evidence="7">
    <location>
        <begin position="651"/>
        <end position="806"/>
    </location>
</feature>
<feature type="region of interest" description="Disordered" evidence="6">
    <location>
        <begin position="347"/>
        <end position="380"/>
    </location>
</feature>
<proteinExistence type="inferred from homology"/>
<evidence type="ECO:0000256" key="4">
    <source>
        <dbReference type="ARBA" id="ARBA00012638"/>
    </source>
</evidence>
<dbReference type="PANTHER" id="PTHR12181">
    <property type="entry name" value="LIPIN"/>
    <property type="match status" value="1"/>
</dbReference>
<accession>A0A7K8ALG5</accession>
<comment type="similarity">
    <text evidence="3">Belongs to the lipin family.</text>
</comment>